<dbReference type="EMBL" id="JAKEKT020000155">
    <property type="protein sequence ID" value="KAL1633432.1"/>
    <property type="molecule type" value="Genomic_DNA"/>
</dbReference>
<protein>
    <recommendedName>
        <fullName evidence="4">PB1 domain-containing protein</fullName>
    </recommendedName>
</protein>
<feature type="region of interest" description="Disordered" evidence="1">
    <location>
        <begin position="80"/>
        <end position="112"/>
    </location>
</feature>
<evidence type="ECO:0000313" key="3">
    <source>
        <dbReference type="Proteomes" id="UP001521184"/>
    </source>
</evidence>
<proteinExistence type="predicted"/>
<sequence length="129" mass="14449">MLHRDAKELGGQGFEDMAELSFARLAEIVERLALQLPRTISFTWVDDKTEYQFEIEDDVDLHMALLNVCFWGNNVLTISPGPPLKPATPVELAGNNDKEKGEEAPLQGSRNQCQTHIKEARSLTIKAQT</sequence>
<keyword evidence="3" id="KW-1185">Reference proteome</keyword>
<accession>A0ABR3T1M2</accession>
<evidence type="ECO:0000256" key="1">
    <source>
        <dbReference type="SAM" id="MobiDB-lite"/>
    </source>
</evidence>
<name>A0ABR3T1M2_9PEZI</name>
<organism evidence="2 3">
    <name type="scientific">Diplodia intermedia</name>
    <dbReference type="NCBI Taxonomy" id="856260"/>
    <lineage>
        <taxon>Eukaryota</taxon>
        <taxon>Fungi</taxon>
        <taxon>Dikarya</taxon>
        <taxon>Ascomycota</taxon>
        <taxon>Pezizomycotina</taxon>
        <taxon>Dothideomycetes</taxon>
        <taxon>Dothideomycetes incertae sedis</taxon>
        <taxon>Botryosphaeriales</taxon>
        <taxon>Botryosphaeriaceae</taxon>
        <taxon>Diplodia</taxon>
    </lineage>
</organism>
<evidence type="ECO:0000313" key="2">
    <source>
        <dbReference type="EMBL" id="KAL1633432.1"/>
    </source>
</evidence>
<gene>
    <name evidence="2" type="ORF">SLS58_011092</name>
</gene>
<evidence type="ECO:0008006" key="4">
    <source>
        <dbReference type="Google" id="ProtNLM"/>
    </source>
</evidence>
<comment type="caution">
    <text evidence="2">The sequence shown here is derived from an EMBL/GenBank/DDBJ whole genome shotgun (WGS) entry which is preliminary data.</text>
</comment>
<dbReference type="Proteomes" id="UP001521184">
    <property type="component" value="Unassembled WGS sequence"/>
</dbReference>
<reference evidence="2 3" key="1">
    <citation type="journal article" date="2023" name="Plant Dis.">
        <title>First Report of Diplodia intermedia Causing Canker and Dieback Diseases on Apple Trees in Canada.</title>
        <authorList>
            <person name="Ellouze W."/>
            <person name="Ilyukhin E."/>
            <person name="Sulman M."/>
            <person name="Ali S."/>
        </authorList>
    </citation>
    <scope>NUCLEOTIDE SEQUENCE [LARGE SCALE GENOMIC DNA]</scope>
    <source>
        <strain evidence="2 3">M45-28</strain>
    </source>
</reference>